<keyword evidence="12" id="KW-1185">Reference proteome</keyword>
<dbReference type="Proteomes" id="UP000053447">
    <property type="component" value="Unassembled WGS sequence"/>
</dbReference>
<dbReference type="FunFam" id="3.30.70.2610:FF:000001">
    <property type="entry name" value="General transcription factor IIH subunit 4"/>
    <property type="match status" value="1"/>
</dbReference>
<dbReference type="PANTHER" id="PTHR13152">
    <property type="entry name" value="TFIIH, POLYPEPTIDE 4"/>
    <property type="match status" value="1"/>
</dbReference>
<dbReference type="GO" id="GO:0005675">
    <property type="term" value="C:transcription factor TFIIH holo complex"/>
    <property type="evidence" value="ECO:0007669"/>
    <property type="project" value="EnsemblFungi"/>
</dbReference>
<comment type="function">
    <text evidence="1">Component of the general transcription and DNA repair factor IIH (TFIIH) core complex, which is involved in general and transcription-coupled nucleotide excision repair (NER) of damaged DNA and, when complexed to TFIIK, in RNA transcription by RNA polymerase II. In NER, TFIIH acts by opening DNA around the lesion to allow the excision of the damaged oligonucleotide and its replacement by a new DNA fragment. In transcription, TFIIH has an essential role in transcription initiation. When the pre-initiation complex (PIC) has been established, TFIIH is required for promoter opening and promoter escape. Phosphorylation of the C-terminal tail (CTD) of the largest subunit of RNA polymerase II by the kinase module TFIIK controls the initiation of transcription.</text>
</comment>
<dbReference type="Pfam" id="PF03849">
    <property type="entry name" value="Tfb2"/>
    <property type="match status" value="1"/>
</dbReference>
<dbReference type="AlphaFoldDB" id="A0A0W4ZTZ6"/>
<dbReference type="GO" id="GO:0000112">
    <property type="term" value="C:nucleotide-excision repair factor 3 complex"/>
    <property type="evidence" value="ECO:0007669"/>
    <property type="project" value="EnsemblFungi"/>
</dbReference>
<evidence type="ECO:0000256" key="8">
    <source>
        <dbReference type="ARBA" id="ARBA00023242"/>
    </source>
</evidence>
<evidence type="ECO:0000256" key="6">
    <source>
        <dbReference type="ARBA" id="ARBA00023163"/>
    </source>
</evidence>
<dbReference type="GO" id="GO:0006289">
    <property type="term" value="P:nucleotide-excision repair"/>
    <property type="evidence" value="ECO:0007669"/>
    <property type="project" value="EnsemblFungi"/>
</dbReference>
<evidence type="ECO:0000256" key="2">
    <source>
        <dbReference type="ARBA" id="ARBA00004123"/>
    </source>
</evidence>
<evidence type="ECO:0000256" key="7">
    <source>
        <dbReference type="ARBA" id="ARBA00023204"/>
    </source>
</evidence>
<dbReference type="PANTHER" id="PTHR13152:SF0">
    <property type="entry name" value="GENERAL TRANSCRIPTION FACTOR IIH SUBUNIT 4"/>
    <property type="match status" value="1"/>
</dbReference>
<sequence length="457" mass="53086">MSFKDNINDYLDQLPKTTLLRLYKNPSTCLSVFRLLPSLAKQFIFSLLYYPDPFPLDDFDLLVKENSRPKQAQALDRLCRIHIFEKKNDHIYFTENFKNEFLVALMGGKDHDSFGIPCLVPDKKHVDIPFLDNYAKNKWEMILHFMVGTGTEKLPGDHVLNLLRYSGLMFGSRCDEMKITNSGFQFLLLNINSQIWTLLLHYLNMIEDLEVDPVDILQFLFMLGNLELGQSYLISSLTPIQIQVLENLKDYGIVYRRKSSRRFYPTRLATILTSNSEMFSSTSSIKNSIYLNKSLSDADKGFIILETNYRLYAYTDSPLQIAVLNLFVHLYLRFSNLVVGVITRNSVRQAFMNGITAEQIISYLTSYAHPQMKKNTPIIPPTVNDQIRLWEMERNRLKATEGYLFRDFNSNSDFELALKYANELNVVVWEAPSKRVFFVNIQGSNMVVDYIKKKFSK</sequence>
<evidence type="ECO:0000313" key="11">
    <source>
        <dbReference type="EMBL" id="KTW31858.1"/>
    </source>
</evidence>
<dbReference type="GO" id="GO:0016251">
    <property type="term" value="F:RNA polymerase II general transcription initiation factor activity"/>
    <property type="evidence" value="ECO:0007669"/>
    <property type="project" value="EnsemblFungi"/>
</dbReference>
<accession>A0A0W4ZTZ6</accession>
<proteinExistence type="inferred from homology"/>
<comment type="caution">
    <text evidence="11">The sequence shown here is derived from an EMBL/GenBank/DDBJ whole genome shotgun (WGS) entry which is preliminary data.</text>
</comment>
<evidence type="ECO:0000256" key="3">
    <source>
        <dbReference type="ARBA" id="ARBA00007132"/>
    </source>
</evidence>
<evidence type="ECO:0000256" key="4">
    <source>
        <dbReference type="ARBA" id="ARBA00022763"/>
    </source>
</evidence>
<dbReference type="VEuPathDB" id="FungiDB:T551_01119"/>
<dbReference type="RefSeq" id="XP_018230550.1">
    <property type="nucleotide sequence ID" value="XM_018373382.1"/>
</dbReference>
<dbReference type="GO" id="GO:0000439">
    <property type="term" value="C:transcription factor TFIIH core complex"/>
    <property type="evidence" value="ECO:0007669"/>
    <property type="project" value="EnsemblFungi"/>
</dbReference>
<reference evidence="12" key="1">
    <citation type="journal article" date="2016" name="Nat. Commun.">
        <title>Genome analysis of three Pneumocystis species reveals adaptation mechanisms to life exclusively in mammalian hosts.</title>
        <authorList>
            <person name="Ma L."/>
            <person name="Chen Z."/>
            <person name="Huang D.W."/>
            <person name="Kutty G."/>
            <person name="Ishihara M."/>
            <person name="Wang H."/>
            <person name="Abouelleil A."/>
            <person name="Bishop L."/>
            <person name="Davey E."/>
            <person name="Deng R."/>
            <person name="Deng X."/>
            <person name="Fan L."/>
            <person name="Fantoni G."/>
            <person name="Fitzgerald M."/>
            <person name="Gogineni E."/>
            <person name="Goldberg J.M."/>
            <person name="Handley G."/>
            <person name="Hu X."/>
            <person name="Huber C."/>
            <person name="Jiao X."/>
            <person name="Jones K."/>
            <person name="Levin J.Z."/>
            <person name="Liu Y."/>
            <person name="Macdonald P."/>
            <person name="Melnikov A."/>
            <person name="Raley C."/>
            <person name="Sassi M."/>
            <person name="Sherman B.T."/>
            <person name="Song X."/>
            <person name="Sykes S."/>
            <person name="Tran B."/>
            <person name="Walsh L."/>
            <person name="Xia Y."/>
            <person name="Yang J."/>
            <person name="Young S."/>
            <person name="Zeng Q."/>
            <person name="Zheng X."/>
            <person name="Stephens R."/>
            <person name="Nusbaum C."/>
            <person name="Birren B.W."/>
            <person name="Azadi P."/>
            <person name="Lempicki R.A."/>
            <person name="Cuomo C.A."/>
            <person name="Kovacs J.A."/>
        </authorList>
    </citation>
    <scope>NUCLEOTIDE SEQUENCE [LARGE SCALE GENOMIC DNA]</scope>
    <source>
        <strain evidence="12">RU7</strain>
    </source>
</reference>
<comment type="subcellular location">
    <subcellularLocation>
        <location evidence="2 9">Nucleus</location>
    </subcellularLocation>
</comment>
<protein>
    <recommendedName>
        <fullName evidence="9">RNA polymerase II transcription factor B subunit 2</fullName>
    </recommendedName>
</protein>
<dbReference type="GO" id="GO:0003690">
    <property type="term" value="F:double-stranded DNA binding"/>
    <property type="evidence" value="ECO:0007669"/>
    <property type="project" value="EnsemblFungi"/>
</dbReference>
<dbReference type="GO" id="GO:0006367">
    <property type="term" value="P:transcription initiation at RNA polymerase II promoter"/>
    <property type="evidence" value="ECO:0007669"/>
    <property type="project" value="EnsemblFungi"/>
</dbReference>
<dbReference type="Pfam" id="PF18307">
    <property type="entry name" value="Tfb2_C"/>
    <property type="match status" value="1"/>
</dbReference>
<name>A0A0W4ZTZ6_PNEJ7</name>
<dbReference type="GO" id="GO:0001671">
    <property type="term" value="F:ATPase activator activity"/>
    <property type="evidence" value="ECO:0007669"/>
    <property type="project" value="InterPro"/>
</dbReference>
<keyword evidence="8 9" id="KW-0539">Nucleus</keyword>
<keyword evidence="6 9" id="KW-0804">Transcription</keyword>
<dbReference type="Gene3D" id="3.30.70.2610">
    <property type="match status" value="1"/>
</dbReference>
<evidence type="ECO:0000256" key="5">
    <source>
        <dbReference type="ARBA" id="ARBA00023015"/>
    </source>
</evidence>
<evidence type="ECO:0000259" key="10">
    <source>
        <dbReference type="Pfam" id="PF18307"/>
    </source>
</evidence>
<dbReference type="InterPro" id="IPR004598">
    <property type="entry name" value="TFIIH_p52/Tfb2"/>
</dbReference>
<evidence type="ECO:0000313" key="12">
    <source>
        <dbReference type="Proteomes" id="UP000053447"/>
    </source>
</evidence>
<dbReference type="OrthoDB" id="364513at2759"/>
<dbReference type="GeneID" id="28939637"/>
<keyword evidence="7 9" id="KW-0234">DNA repair</keyword>
<comment type="function">
    <text evidence="9">Component of the general transcription and DNA repair factor IIH (TFIIH) core complex which is involved in general and transcription-coupled nucleotide excision repair (NER) of damaged DNA.</text>
</comment>
<keyword evidence="4 9" id="KW-0227">DNA damage</keyword>
<dbReference type="EMBL" id="LFWA01000004">
    <property type="protein sequence ID" value="KTW31858.1"/>
    <property type="molecule type" value="Genomic_DNA"/>
</dbReference>
<evidence type="ECO:0000256" key="9">
    <source>
        <dbReference type="RuleBase" id="RU364024"/>
    </source>
</evidence>
<feature type="domain" description="Transcription factor Tfb2 C-terminal" evidence="10">
    <location>
        <begin position="385"/>
        <end position="452"/>
    </location>
</feature>
<evidence type="ECO:0000256" key="1">
    <source>
        <dbReference type="ARBA" id="ARBA00002817"/>
    </source>
</evidence>
<dbReference type="STRING" id="1408657.A0A0W4ZTZ6"/>
<dbReference type="InterPro" id="IPR040662">
    <property type="entry name" value="Tfb2_C"/>
</dbReference>
<dbReference type="eggNOG" id="KOG3471">
    <property type="taxonomic scope" value="Eukaryota"/>
</dbReference>
<gene>
    <name evidence="11" type="ORF">T551_01119</name>
</gene>
<organism evidence="11 12">
    <name type="scientific">Pneumocystis jirovecii (strain RU7)</name>
    <name type="common">Human pneumocystis pneumonia agent</name>
    <dbReference type="NCBI Taxonomy" id="1408657"/>
    <lineage>
        <taxon>Eukaryota</taxon>
        <taxon>Fungi</taxon>
        <taxon>Dikarya</taxon>
        <taxon>Ascomycota</taxon>
        <taxon>Taphrinomycotina</taxon>
        <taxon>Pneumocystomycetes</taxon>
        <taxon>Pneumocystaceae</taxon>
        <taxon>Pneumocystis</taxon>
    </lineage>
</organism>
<comment type="similarity">
    <text evidence="3 9">Belongs to the TFB2 family.</text>
</comment>
<dbReference type="NCBIfam" id="TIGR00625">
    <property type="entry name" value="tfb2"/>
    <property type="match status" value="1"/>
</dbReference>
<keyword evidence="5 9" id="KW-0805">Transcription regulation</keyword>